<dbReference type="PATRIC" id="fig|69222.5.peg.1289"/>
<dbReference type="Pfam" id="PF02896">
    <property type="entry name" value="PEP-utilizers_C"/>
    <property type="match status" value="1"/>
</dbReference>
<keyword evidence="1" id="KW-0479">Metal-binding</keyword>
<protein>
    <recommendedName>
        <fullName evidence="2">PEP-utilising enzyme C-terminal domain-containing protein</fullName>
    </recommendedName>
</protein>
<dbReference type="STRING" id="69222.BG55_06250"/>
<name>A0A014M382_9GAMM</name>
<dbReference type="EMBL" id="JFHN01000034">
    <property type="protein sequence ID" value="EXU76291.1"/>
    <property type="molecule type" value="Genomic_DNA"/>
</dbReference>
<dbReference type="Gene3D" id="3.20.20.60">
    <property type="entry name" value="Phosphoenolpyruvate-binding domains"/>
    <property type="match status" value="1"/>
</dbReference>
<dbReference type="SUPFAM" id="SSF51621">
    <property type="entry name" value="Phosphoenolpyruvate/pyruvate domain"/>
    <property type="match status" value="1"/>
</dbReference>
<organism evidence="3 4">
    <name type="scientific">Erwinia mallotivora</name>
    <dbReference type="NCBI Taxonomy" id="69222"/>
    <lineage>
        <taxon>Bacteria</taxon>
        <taxon>Pseudomonadati</taxon>
        <taxon>Pseudomonadota</taxon>
        <taxon>Gammaproteobacteria</taxon>
        <taxon>Enterobacterales</taxon>
        <taxon>Erwiniaceae</taxon>
        <taxon>Erwinia</taxon>
    </lineage>
</organism>
<evidence type="ECO:0000313" key="4">
    <source>
        <dbReference type="Proteomes" id="UP000019918"/>
    </source>
</evidence>
<sequence length="261" mass="31259">MQSIESETHKHFEDAFFRTEYYIRQSKSWIDSSEFKEKLYADIQYAAENGYKRILLRAPDIQLNELAIYDARFNKEDNSIIGHRGIRIQHLYHDYFSDFRELYQEIISSFSLSVEIVWPYVTQLRECDLFELTPSYYIMVETPALLIDLVQKRIRKEIKGYVIGLNDLYSLYFGASRQVSYYRQDMSELINFTIEMIEKSKIEKKYIYWAGYYAEKDARLIVEKGFENLIIDQQALTCTDSTMDKVWGLYDKQLEKIRRVL</sequence>
<evidence type="ECO:0000313" key="3">
    <source>
        <dbReference type="EMBL" id="EXU76291.1"/>
    </source>
</evidence>
<dbReference type="Proteomes" id="UP000019918">
    <property type="component" value="Unassembled WGS sequence"/>
</dbReference>
<dbReference type="InterPro" id="IPR000121">
    <property type="entry name" value="PEP_util_C"/>
</dbReference>
<dbReference type="GO" id="GO:0046872">
    <property type="term" value="F:metal ion binding"/>
    <property type="evidence" value="ECO:0007669"/>
    <property type="project" value="UniProtKB-KW"/>
</dbReference>
<dbReference type="AlphaFoldDB" id="A0A014M382"/>
<proteinExistence type="predicted"/>
<gene>
    <name evidence="3" type="ORF">BG55_06250</name>
</gene>
<dbReference type="InterPro" id="IPR040442">
    <property type="entry name" value="Pyrv_kinase-like_dom_sf"/>
</dbReference>
<comment type="caution">
    <text evidence="3">The sequence shown here is derived from an EMBL/GenBank/DDBJ whole genome shotgun (WGS) entry which is preliminary data.</text>
</comment>
<reference evidence="3 4" key="1">
    <citation type="submission" date="2014-02" db="EMBL/GenBank/DDBJ databases">
        <title>Draft genome of Erwinia mallotivora strain BT-MARDI, a papaya dieback pathogen.</title>
        <authorList>
            <person name="Redzuan R."/>
            <person name="Abu Bakar N."/>
            <person name="Badrun R."/>
            <person name="Mohd Raih M.F."/>
            <person name="Rozano L."/>
            <person name="Mat Amin N."/>
        </authorList>
    </citation>
    <scope>NUCLEOTIDE SEQUENCE [LARGE SCALE GENOMIC DNA]</scope>
    <source>
        <strain evidence="3 4">BT-MARDI</strain>
    </source>
</reference>
<accession>A0A014M382</accession>
<keyword evidence="4" id="KW-1185">Reference proteome</keyword>
<feature type="domain" description="PEP-utilising enzyme C-terminal" evidence="2">
    <location>
        <begin position="17"/>
        <end position="214"/>
    </location>
</feature>
<evidence type="ECO:0000256" key="1">
    <source>
        <dbReference type="ARBA" id="ARBA00022723"/>
    </source>
</evidence>
<evidence type="ECO:0000259" key="2">
    <source>
        <dbReference type="Pfam" id="PF02896"/>
    </source>
</evidence>
<dbReference type="InterPro" id="IPR015813">
    <property type="entry name" value="Pyrv/PenolPyrv_kinase-like_dom"/>
</dbReference>
<dbReference type="GO" id="GO:0016772">
    <property type="term" value="F:transferase activity, transferring phosphorus-containing groups"/>
    <property type="evidence" value="ECO:0007669"/>
    <property type="project" value="InterPro"/>
</dbReference>